<protein>
    <submittedName>
        <fullName evidence="1">Uncharacterized protein</fullName>
    </submittedName>
</protein>
<reference evidence="1" key="1">
    <citation type="submission" date="2015-11" db="EMBL/GenBank/DDBJ databases">
        <title>De novo transcriptome assembly of four potential Pierce s Disease insect vectors from Arizona vineyards.</title>
        <authorList>
            <person name="Tassone E.E."/>
        </authorList>
    </citation>
    <scope>NUCLEOTIDE SEQUENCE</scope>
</reference>
<name>A0A1B6IZL7_9HEMI</name>
<evidence type="ECO:0000313" key="1">
    <source>
        <dbReference type="EMBL" id="JAS92290.1"/>
    </source>
</evidence>
<proteinExistence type="predicted"/>
<sequence>TLSPVCRWRMCYMRETHLRKNWRRWNCIKDDIPVKDLYLNDMYNFVCNDLVINTQEDSNHKVNVSLWNVKSVPVRLGNPFSISFNGGDIILVSDKCSVIVKIHHVEVYNCELSCDLEWPMRYFFFVGGTETYLSGDKDKILTNDNVQECIKSYYFTGTYFFILQQTTVIFTYGISMLVQN</sequence>
<gene>
    <name evidence="1" type="ORF">g.33213</name>
</gene>
<organism evidence="1">
    <name type="scientific">Homalodisca liturata</name>
    <dbReference type="NCBI Taxonomy" id="320908"/>
    <lineage>
        <taxon>Eukaryota</taxon>
        <taxon>Metazoa</taxon>
        <taxon>Ecdysozoa</taxon>
        <taxon>Arthropoda</taxon>
        <taxon>Hexapoda</taxon>
        <taxon>Insecta</taxon>
        <taxon>Pterygota</taxon>
        <taxon>Neoptera</taxon>
        <taxon>Paraneoptera</taxon>
        <taxon>Hemiptera</taxon>
        <taxon>Auchenorrhyncha</taxon>
        <taxon>Membracoidea</taxon>
        <taxon>Cicadellidae</taxon>
        <taxon>Cicadellinae</taxon>
        <taxon>Proconiini</taxon>
        <taxon>Homalodisca</taxon>
    </lineage>
</organism>
<dbReference type="EMBL" id="GECU01015416">
    <property type="protein sequence ID" value="JAS92290.1"/>
    <property type="molecule type" value="Transcribed_RNA"/>
</dbReference>
<feature type="non-terminal residue" evidence="1">
    <location>
        <position position="1"/>
    </location>
</feature>
<dbReference type="AlphaFoldDB" id="A0A1B6IZL7"/>
<accession>A0A1B6IZL7</accession>